<reference evidence="1" key="1">
    <citation type="submission" date="2016-04" db="EMBL/GenBank/DDBJ databases">
        <authorList>
            <person name="Evans L.H."/>
            <person name="Alamgir A."/>
            <person name="Owens N."/>
            <person name="Weber N.D."/>
            <person name="Virtaneva K."/>
            <person name="Barbian K."/>
            <person name="Babar A."/>
            <person name="Rosenke K."/>
        </authorList>
    </citation>
    <scope>NUCLEOTIDE SEQUENCE</scope>
    <source>
        <strain evidence="1">92-2</strain>
    </source>
</reference>
<accession>A0A212KEU7</accession>
<evidence type="ECO:0008006" key="2">
    <source>
        <dbReference type="Google" id="ProtNLM"/>
    </source>
</evidence>
<dbReference type="RefSeq" id="WP_296937007.1">
    <property type="nucleotide sequence ID" value="NZ_LT598928.1"/>
</dbReference>
<name>A0A212KEU7_9BACT</name>
<dbReference type="AlphaFoldDB" id="A0A212KEU7"/>
<organism evidence="1">
    <name type="scientific">uncultured Desulfovibrio sp</name>
    <dbReference type="NCBI Taxonomy" id="167968"/>
    <lineage>
        <taxon>Bacteria</taxon>
        <taxon>Pseudomonadati</taxon>
        <taxon>Thermodesulfobacteriota</taxon>
        <taxon>Desulfovibrionia</taxon>
        <taxon>Desulfovibrionales</taxon>
        <taxon>Desulfovibrionaceae</taxon>
        <taxon>Desulfovibrio</taxon>
        <taxon>environmental samples</taxon>
    </lineage>
</organism>
<evidence type="ECO:0000313" key="1">
    <source>
        <dbReference type="EMBL" id="SBW10161.1"/>
    </source>
</evidence>
<dbReference type="Pfam" id="PF11863">
    <property type="entry name" value="DUF3383"/>
    <property type="match status" value="1"/>
</dbReference>
<proteinExistence type="predicted"/>
<gene>
    <name evidence="1" type="ORF">KM92DES2_12906</name>
</gene>
<protein>
    <recommendedName>
        <fullName evidence="2">DUF3383 domain-containing protein</fullName>
    </recommendedName>
</protein>
<dbReference type="InterPro" id="IPR021808">
    <property type="entry name" value="DUF3383"/>
</dbReference>
<sequence length="492" mass="52479">MATKALAVDRVVNVTINLQALAASRRNFGVLLIVGSSDVISASERIRSYTGIDGVAADFGVEAPEYLAAELFFSQSPRPAILQIGRWLKQPTSAMLRGGILTAEEAAFAQWTGVSDGSLTVHVAGDIHDITGLDFSEVTNLNAVAAAISAKAAAYGVGCAWDGERFTLTTSATGPDATLTYCTNAATGTPIAAALKLTEATALAPLDGQAAETIKQCVVELADRGDWYGLAIADSGLSVDDHLIVAQYIQAASKSRIYAATITDTRVLDAAYTDDLASRGKALKLSRLFPAYSTNKYASISAIGRAFTVNFSANRSTITLKFKQLPSVEAEGLTETQANTLAAKRCNVFAAYNNDTAILQEGVMSGDAWFDEIHGTDWLQNAVQTELWNLLYQSKTKIPQTNSGVHQLITCIENVLDQAVNNALVAPGTWNGDGFGQLERGDYLPKGYYVYSEPIELQAQSEREKRVAPPIQCAIKLAGAIHSVDVAINVNR</sequence>
<dbReference type="EMBL" id="FLUP01000001">
    <property type="protein sequence ID" value="SBW10161.1"/>
    <property type="molecule type" value="Genomic_DNA"/>
</dbReference>